<dbReference type="AlphaFoldDB" id="A0AAE1UAY0"/>
<organism evidence="1 2">
    <name type="scientific">Petrolisthes manimaculis</name>
    <dbReference type="NCBI Taxonomy" id="1843537"/>
    <lineage>
        <taxon>Eukaryota</taxon>
        <taxon>Metazoa</taxon>
        <taxon>Ecdysozoa</taxon>
        <taxon>Arthropoda</taxon>
        <taxon>Crustacea</taxon>
        <taxon>Multicrustacea</taxon>
        <taxon>Malacostraca</taxon>
        <taxon>Eumalacostraca</taxon>
        <taxon>Eucarida</taxon>
        <taxon>Decapoda</taxon>
        <taxon>Pleocyemata</taxon>
        <taxon>Anomura</taxon>
        <taxon>Galatheoidea</taxon>
        <taxon>Porcellanidae</taxon>
        <taxon>Petrolisthes</taxon>
    </lineage>
</organism>
<evidence type="ECO:0000313" key="1">
    <source>
        <dbReference type="EMBL" id="KAK4314241.1"/>
    </source>
</evidence>
<accession>A0AAE1UAY0</accession>
<protein>
    <submittedName>
        <fullName evidence="1">Uncharacterized protein</fullName>
    </submittedName>
</protein>
<reference evidence="1" key="1">
    <citation type="submission" date="2023-11" db="EMBL/GenBank/DDBJ databases">
        <title>Genome assemblies of two species of porcelain crab, Petrolisthes cinctipes and Petrolisthes manimaculis (Anomura: Porcellanidae).</title>
        <authorList>
            <person name="Angst P."/>
        </authorList>
    </citation>
    <scope>NUCLEOTIDE SEQUENCE</scope>
    <source>
        <strain evidence="1">PB745_02</strain>
        <tissue evidence="1">Gill</tissue>
    </source>
</reference>
<keyword evidence="2" id="KW-1185">Reference proteome</keyword>
<comment type="caution">
    <text evidence="1">The sequence shown here is derived from an EMBL/GenBank/DDBJ whole genome shotgun (WGS) entry which is preliminary data.</text>
</comment>
<name>A0AAE1UAY0_9EUCA</name>
<sequence>MVVGAVTHPVIITSSPGRYTLLTLPPALPCLLPYPASCLTLPPALPCLLPQPSLPSPASSSYCSLPRPTAVTL</sequence>
<dbReference type="EMBL" id="JAWZYT010001233">
    <property type="protein sequence ID" value="KAK4314241.1"/>
    <property type="molecule type" value="Genomic_DNA"/>
</dbReference>
<proteinExistence type="predicted"/>
<gene>
    <name evidence="1" type="ORF">Pmani_014484</name>
</gene>
<evidence type="ECO:0000313" key="2">
    <source>
        <dbReference type="Proteomes" id="UP001292094"/>
    </source>
</evidence>
<dbReference type="Proteomes" id="UP001292094">
    <property type="component" value="Unassembled WGS sequence"/>
</dbReference>